<dbReference type="AlphaFoldDB" id="A0A7V7TXD2"/>
<dbReference type="RefSeq" id="WP_150968402.1">
    <property type="nucleotide sequence ID" value="NZ_VZDO01000003.1"/>
</dbReference>
<protein>
    <submittedName>
        <fullName evidence="2">AbrB/MazE/SpoVT family DNA-binding domain-containing protein</fullName>
    </submittedName>
</protein>
<organism evidence="2 3">
    <name type="scientific">Plantimonas leprariae</name>
    <dbReference type="NCBI Taxonomy" id="2615207"/>
    <lineage>
        <taxon>Bacteria</taxon>
        <taxon>Pseudomonadati</taxon>
        <taxon>Pseudomonadota</taxon>
        <taxon>Alphaproteobacteria</taxon>
        <taxon>Hyphomicrobiales</taxon>
        <taxon>Aurantimonadaceae</taxon>
        <taxon>Plantimonas</taxon>
    </lineage>
</organism>
<accession>A0A7V7TXD2</accession>
<dbReference type="InterPro" id="IPR037914">
    <property type="entry name" value="SpoVT-AbrB_sf"/>
</dbReference>
<dbReference type="GO" id="GO:0003677">
    <property type="term" value="F:DNA binding"/>
    <property type="evidence" value="ECO:0007669"/>
    <property type="project" value="UniProtKB-KW"/>
</dbReference>
<evidence type="ECO:0000313" key="2">
    <source>
        <dbReference type="EMBL" id="KAB0681206.1"/>
    </source>
</evidence>
<keyword evidence="3" id="KW-1185">Reference proteome</keyword>
<name>A0A7V7TXD2_9HYPH</name>
<proteinExistence type="predicted"/>
<feature type="region of interest" description="Disordered" evidence="1">
    <location>
        <begin position="51"/>
        <end position="70"/>
    </location>
</feature>
<dbReference type="Proteomes" id="UP000432089">
    <property type="component" value="Unassembled WGS sequence"/>
</dbReference>
<dbReference type="SUPFAM" id="SSF89447">
    <property type="entry name" value="AbrB/MazE/MraZ-like"/>
    <property type="match status" value="1"/>
</dbReference>
<dbReference type="EMBL" id="VZDO01000003">
    <property type="protein sequence ID" value="KAB0681206.1"/>
    <property type="molecule type" value="Genomic_DNA"/>
</dbReference>
<evidence type="ECO:0000256" key="1">
    <source>
        <dbReference type="SAM" id="MobiDB-lite"/>
    </source>
</evidence>
<keyword evidence="2" id="KW-0238">DNA-binding</keyword>
<gene>
    <name evidence="2" type="ORF">F6X38_04720</name>
</gene>
<comment type="caution">
    <text evidence="2">The sequence shown here is derived from an EMBL/GenBank/DDBJ whole genome shotgun (WGS) entry which is preliminary data.</text>
</comment>
<sequence length="70" mass="7854">MREDTTLSADYKIPVPESVRAEYGWEVGQDFAFVPSDGGVMLVPVPTREQLAGSMKGADPTNYRDRNDRY</sequence>
<reference evidence="2 3" key="1">
    <citation type="submission" date="2019-09" db="EMBL/GenBank/DDBJ databases">
        <title>YIM 132180 draft genome.</title>
        <authorList>
            <person name="Zhang K."/>
        </authorList>
    </citation>
    <scope>NUCLEOTIDE SEQUENCE [LARGE SCALE GENOMIC DNA]</scope>
    <source>
        <strain evidence="2 3">YIM 132180</strain>
    </source>
</reference>
<evidence type="ECO:0000313" key="3">
    <source>
        <dbReference type="Proteomes" id="UP000432089"/>
    </source>
</evidence>